<dbReference type="SUPFAM" id="SSF53822">
    <property type="entry name" value="Periplasmic binding protein-like I"/>
    <property type="match status" value="1"/>
</dbReference>
<organism evidence="3 4">
    <name type="scientific">Haloferax litoreum</name>
    <dbReference type="NCBI Taxonomy" id="2666140"/>
    <lineage>
        <taxon>Archaea</taxon>
        <taxon>Methanobacteriati</taxon>
        <taxon>Methanobacteriota</taxon>
        <taxon>Stenosarchaea group</taxon>
        <taxon>Halobacteria</taxon>
        <taxon>Halobacteriales</taxon>
        <taxon>Haloferacaceae</taxon>
        <taxon>Haloferax</taxon>
    </lineage>
</organism>
<dbReference type="RefSeq" id="WP_151162063.1">
    <property type="nucleotide sequence ID" value="NZ_WKJO01000001.1"/>
</dbReference>
<sequence>MLHNKTNTTREASDTSGVSRRKYLAAVGAGAATGLAGCMGGGGGGTIKIGGMYLITGVASVLGKASAAAARTAVDAVNDAGGINGNDVEIVIRGHGDDPAAQLKSLVQEEQVDALVGLTSSGVALANAEAINQLGVPMTLTDIGTPYSTEFDTGTYPDKASFKKNIFRTNANTSTNVYGIAEDANANHSGSRVANIGPGYAYGEQVWSYFKAYSDGLGAGHEYVASEFPSLGATDMTPQINAIMDADPDVVFSGFWAGDAVTFFKQATEQGLFDQVDQVYMTLAMDPTVFSALGSTMPEGVKVAGWYWHSAFDNETNTEFLDQYADHAEDLPAIPSFTGGSAYSAIWMYKKAMEAAGGTDTGDVVSELEGIEVTGPRGTWTMNAESHQANAPSVLGVSSSDDDVPYDGLGLSNNKQVTLTRQKATNLLDGSGLPPGL</sequence>
<dbReference type="AlphaFoldDB" id="A0A6A8GDP2"/>
<comment type="caution">
    <text evidence="3">The sequence shown here is derived from an EMBL/GenBank/DDBJ whole genome shotgun (WGS) entry which is preliminary data.</text>
</comment>
<evidence type="ECO:0000313" key="3">
    <source>
        <dbReference type="EMBL" id="MRX21464.1"/>
    </source>
</evidence>
<dbReference type="Proteomes" id="UP000439022">
    <property type="component" value="Unassembled WGS sequence"/>
</dbReference>
<dbReference type="PANTHER" id="PTHR30483">
    <property type="entry name" value="LEUCINE-SPECIFIC-BINDING PROTEIN"/>
    <property type="match status" value="1"/>
</dbReference>
<gene>
    <name evidence="3" type="ORF">GJR96_05770</name>
</gene>
<keyword evidence="1" id="KW-0732">Signal</keyword>
<feature type="domain" description="Leucine-binding protein" evidence="2">
    <location>
        <begin position="46"/>
        <end position="395"/>
    </location>
</feature>
<dbReference type="Pfam" id="PF13458">
    <property type="entry name" value="Peripla_BP_6"/>
    <property type="match status" value="1"/>
</dbReference>
<dbReference type="Gene3D" id="3.40.50.2300">
    <property type="match status" value="2"/>
</dbReference>
<keyword evidence="4" id="KW-1185">Reference proteome</keyword>
<reference evidence="3 4" key="1">
    <citation type="submission" date="2019-11" db="EMBL/GenBank/DDBJ databases">
        <title>Whole genome sequence of Haloferax sp. MBLA0076.</title>
        <authorList>
            <person name="Seo M.-J."/>
            <person name="Cho E.-S."/>
        </authorList>
    </citation>
    <scope>NUCLEOTIDE SEQUENCE [LARGE SCALE GENOMIC DNA]</scope>
    <source>
        <strain evidence="3 4">MBLA0076</strain>
    </source>
</reference>
<dbReference type="EMBL" id="WKJO01000001">
    <property type="protein sequence ID" value="MRX21464.1"/>
    <property type="molecule type" value="Genomic_DNA"/>
</dbReference>
<evidence type="ECO:0000313" key="4">
    <source>
        <dbReference type="Proteomes" id="UP000439022"/>
    </source>
</evidence>
<dbReference type="InterPro" id="IPR051010">
    <property type="entry name" value="BCAA_transport"/>
</dbReference>
<dbReference type="InterPro" id="IPR028081">
    <property type="entry name" value="Leu-bd"/>
</dbReference>
<proteinExistence type="predicted"/>
<name>A0A6A8GDP2_9EURY</name>
<dbReference type="CDD" id="cd06330">
    <property type="entry name" value="PBP1_As_SBP-like"/>
    <property type="match status" value="1"/>
</dbReference>
<evidence type="ECO:0000256" key="1">
    <source>
        <dbReference type="ARBA" id="ARBA00022729"/>
    </source>
</evidence>
<dbReference type="InterPro" id="IPR028082">
    <property type="entry name" value="Peripla_BP_I"/>
</dbReference>
<evidence type="ECO:0000259" key="2">
    <source>
        <dbReference type="Pfam" id="PF13458"/>
    </source>
</evidence>
<protein>
    <submittedName>
        <fullName evidence="3">ABC transporter substrate-binding protein</fullName>
    </submittedName>
</protein>
<accession>A0A6A8GDP2</accession>
<dbReference type="PANTHER" id="PTHR30483:SF37">
    <property type="entry name" value="ABC TRANSPORTER SUBSTRATE-BINDING PROTEIN"/>
    <property type="match status" value="1"/>
</dbReference>